<evidence type="ECO:0000313" key="14">
    <source>
        <dbReference type="Proteomes" id="UP000680679"/>
    </source>
</evidence>
<evidence type="ECO:0000256" key="1">
    <source>
        <dbReference type="ARBA" id="ARBA00004236"/>
    </source>
</evidence>
<dbReference type="InterPro" id="IPR002142">
    <property type="entry name" value="Peptidase_S49"/>
</dbReference>
<gene>
    <name evidence="13" type="primary">sohB</name>
    <name evidence="13" type="ORF">Atep_20820</name>
</gene>
<dbReference type="Pfam" id="PF01343">
    <property type="entry name" value="Peptidase_S49"/>
    <property type="match status" value="1"/>
</dbReference>
<dbReference type="GO" id="GO:0006508">
    <property type="term" value="P:proteolysis"/>
    <property type="evidence" value="ECO:0007669"/>
    <property type="project" value="UniProtKB-KW"/>
</dbReference>
<dbReference type="InterPro" id="IPR013703">
    <property type="entry name" value="Peptidase_S49_N_proteobac"/>
</dbReference>
<evidence type="ECO:0000256" key="9">
    <source>
        <dbReference type="ARBA" id="ARBA00023136"/>
    </source>
</evidence>
<keyword evidence="3" id="KW-1003">Cell membrane</keyword>
<evidence type="ECO:0000259" key="11">
    <source>
        <dbReference type="Pfam" id="PF01343"/>
    </source>
</evidence>
<evidence type="ECO:0000256" key="4">
    <source>
        <dbReference type="ARBA" id="ARBA00022670"/>
    </source>
</evidence>
<dbReference type="NCBIfam" id="NF008745">
    <property type="entry name" value="PRK11778.1"/>
    <property type="match status" value="1"/>
</dbReference>
<keyword evidence="5 10" id="KW-0812">Transmembrane</keyword>
<dbReference type="PANTHER" id="PTHR42987:SF4">
    <property type="entry name" value="PROTEASE SOHB-RELATED"/>
    <property type="match status" value="1"/>
</dbReference>
<dbReference type="Pfam" id="PF08496">
    <property type="entry name" value="Peptidase_S49_N"/>
    <property type="match status" value="1"/>
</dbReference>
<comment type="similarity">
    <text evidence="2">Belongs to the peptidase S49 family.</text>
</comment>
<dbReference type="Proteomes" id="UP000680679">
    <property type="component" value="Chromosome"/>
</dbReference>
<evidence type="ECO:0000256" key="3">
    <source>
        <dbReference type="ARBA" id="ARBA00022475"/>
    </source>
</evidence>
<dbReference type="Gene3D" id="3.90.226.10">
    <property type="entry name" value="2-enoyl-CoA Hydratase, Chain A, domain 1"/>
    <property type="match status" value="1"/>
</dbReference>
<evidence type="ECO:0000313" key="13">
    <source>
        <dbReference type="EMBL" id="BCU07405.1"/>
    </source>
</evidence>
<keyword evidence="4 13" id="KW-0645">Protease</keyword>
<protein>
    <submittedName>
        <fullName evidence="13">Protease SohB</fullName>
    </submittedName>
</protein>
<evidence type="ECO:0000256" key="7">
    <source>
        <dbReference type="ARBA" id="ARBA00022825"/>
    </source>
</evidence>
<evidence type="ECO:0000256" key="6">
    <source>
        <dbReference type="ARBA" id="ARBA00022801"/>
    </source>
</evidence>
<evidence type="ECO:0000256" key="5">
    <source>
        <dbReference type="ARBA" id="ARBA00022692"/>
    </source>
</evidence>
<evidence type="ECO:0000256" key="10">
    <source>
        <dbReference type="SAM" id="Phobius"/>
    </source>
</evidence>
<dbReference type="InterPro" id="IPR029045">
    <property type="entry name" value="ClpP/crotonase-like_dom_sf"/>
</dbReference>
<dbReference type="GO" id="GO:0008233">
    <property type="term" value="F:peptidase activity"/>
    <property type="evidence" value="ECO:0007669"/>
    <property type="project" value="UniProtKB-KW"/>
</dbReference>
<keyword evidence="8 10" id="KW-1133">Transmembrane helix</keyword>
<evidence type="ECO:0000256" key="8">
    <source>
        <dbReference type="ARBA" id="ARBA00022989"/>
    </source>
</evidence>
<organism evidence="13 14">
    <name type="scientific">Allochromatium tepidum</name>
    <dbReference type="NCBI Taxonomy" id="553982"/>
    <lineage>
        <taxon>Bacteria</taxon>
        <taxon>Pseudomonadati</taxon>
        <taxon>Pseudomonadota</taxon>
        <taxon>Gammaproteobacteria</taxon>
        <taxon>Chromatiales</taxon>
        <taxon>Chromatiaceae</taxon>
        <taxon>Allochromatium</taxon>
    </lineage>
</organism>
<proteinExistence type="inferred from homology"/>
<reference evidence="13 14" key="1">
    <citation type="submission" date="2021-04" db="EMBL/GenBank/DDBJ databases">
        <title>Complete genome sequencing of Allochromatium tepidum strain NZ.</title>
        <authorList>
            <person name="Tsukatani Y."/>
            <person name="Mori H."/>
        </authorList>
    </citation>
    <scope>NUCLEOTIDE SEQUENCE [LARGE SCALE GENOMIC DNA]</scope>
    <source>
        <strain evidence="13 14">NZ</strain>
    </source>
</reference>
<keyword evidence="6" id="KW-0378">Hydrolase</keyword>
<dbReference type="CDD" id="cd07023">
    <property type="entry name" value="S49_Sppa_N_C"/>
    <property type="match status" value="1"/>
</dbReference>
<dbReference type="PANTHER" id="PTHR42987">
    <property type="entry name" value="PEPTIDASE S49"/>
    <property type="match status" value="1"/>
</dbReference>
<name>A0ABN6GBU0_9GAMM</name>
<evidence type="ECO:0000256" key="2">
    <source>
        <dbReference type="ARBA" id="ARBA00008683"/>
    </source>
</evidence>
<keyword evidence="9 10" id="KW-0472">Membrane</keyword>
<keyword evidence="7" id="KW-0720">Serine protease</keyword>
<feature type="domain" description="Peptidase S49" evidence="11">
    <location>
        <begin position="156"/>
        <end position="303"/>
    </location>
</feature>
<dbReference type="Gene3D" id="6.20.330.10">
    <property type="match status" value="1"/>
</dbReference>
<dbReference type="SUPFAM" id="SSF52096">
    <property type="entry name" value="ClpP/crotonase"/>
    <property type="match status" value="1"/>
</dbReference>
<comment type="subcellular location">
    <subcellularLocation>
        <location evidence="1">Cell membrane</location>
    </subcellularLocation>
</comment>
<feature type="transmembrane region" description="Helical" evidence="10">
    <location>
        <begin position="12"/>
        <end position="34"/>
    </location>
</feature>
<sequence>MLELFLESSIDYLFFLAKTLTLLAGIAVLIVLALRVRAGGGLQREQLEITDLKARYRSLSYALKEISLPEKEYKAFLKQERKREKEREKTGDQEQRRLFIIEFNGDIRASEVSALRVLVTTLLQEAREGDQVLVRLDNAGGMVSEHGLAASQLARLRAKGIPLTIAVDKVAASGGYLMACVADRIIAAPFSVIGSIGVLAELPNFHRLLERYGVDFELHTAGEYKRTLTLFGENTDEGRQKLREQLEETHRLFKAFVSEYRPSLDLERVATGEYWHGRRAVELGLVDAIQTSDDFILEAGAEMELLKLKYRAHKKPIERLVASVRGVLDRVQAGKADFGGSV</sequence>
<accession>A0ABN6GBU0</accession>
<dbReference type="RefSeq" id="WP_213378513.1">
    <property type="nucleotide sequence ID" value="NZ_AP024563.1"/>
</dbReference>
<feature type="domain" description="Peptidase S49 N-terminal proteobacteria" evidence="12">
    <location>
        <begin position="10"/>
        <end position="153"/>
    </location>
</feature>
<keyword evidence="14" id="KW-1185">Reference proteome</keyword>
<dbReference type="InterPro" id="IPR047272">
    <property type="entry name" value="S49_SppA_C"/>
</dbReference>
<dbReference type="EMBL" id="AP024563">
    <property type="protein sequence ID" value="BCU07405.1"/>
    <property type="molecule type" value="Genomic_DNA"/>
</dbReference>
<evidence type="ECO:0000259" key="12">
    <source>
        <dbReference type="Pfam" id="PF08496"/>
    </source>
</evidence>